<dbReference type="Proteomes" id="UP000593571">
    <property type="component" value="Unassembled WGS sequence"/>
</dbReference>
<dbReference type="PANTHER" id="PTHR46896:SF2">
    <property type="entry name" value="SENTRIN-SPECIFIC PROTEASE 7"/>
    <property type="match status" value="1"/>
</dbReference>
<dbReference type="AlphaFoldDB" id="A0A7J8HW60"/>
<comment type="caution">
    <text evidence="3">The sequence shown here is derived from an EMBL/GenBank/DDBJ whole genome shotgun (WGS) entry which is preliminary data.</text>
</comment>
<evidence type="ECO:0000313" key="3">
    <source>
        <dbReference type="EMBL" id="KAF6476125.1"/>
    </source>
</evidence>
<accession>A0A7J8HW60</accession>
<evidence type="ECO:0000313" key="4">
    <source>
        <dbReference type="Proteomes" id="UP000593571"/>
    </source>
</evidence>
<evidence type="ECO:0000256" key="1">
    <source>
        <dbReference type="ARBA" id="ARBA00022786"/>
    </source>
</evidence>
<feature type="compositionally biased region" description="Basic and acidic residues" evidence="2">
    <location>
        <begin position="281"/>
        <end position="298"/>
    </location>
</feature>
<dbReference type="GO" id="GO:0070139">
    <property type="term" value="F:SUMO-specific endopeptidase activity"/>
    <property type="evidence" value="ECO:0007669"/>
    <property type="project" value="TreeGrafter"/>
</dbReference>
<feature type="compositionally biased region" description="Polar residues" evidence="2">
    <location>
        <begin position="177"/>
        <end position="193"/>
    </location>
</feature>
<feature type="compositionally biased region" description="Basic and acidic residues" evidence="2">
    <location>
        <begin position="207"/>
        <end position="221"/>
    </location>
</feature>
<feature type="compositionally biased region" description="Polar residues" evidence="2">
    <location>
        <begin position="127"/>
        <end position="140"/>
    </location>
</feature>
<name>A0A7J8HW60_ROUAE</name>
<feature type="region of interest" description="Disordered" evidence="2">
    <location>
        <begin position="1"/>
        <end position="27"/>
    </location>
</feature>
<sequence length="632" mass="71356">MDRGKAGRRRSSSEIVMEGKRKKSSSELHKITKMLNAKPDDVYVKSSLSKLRSSEQWDLPLQRWERNLRNKGFSLDHKSKKGVRGCPVTSKTSPERVSQLSKRVYNKYAKQAARTKEKRRDGDSISLIMSDTQPKDLNSGTRHDHLEEGSRNKDDTYSDSKVEPTLISGKRKKKLRSNLSDSHNSTSLFQSAEQTKEQENNSTVSTESEKSSENHYQDPKLIDEITPEPIESDFTKLSSLNSQELILSAAPKSTSDCSIAETFESSVSTDTLENSTLIEKDENELNTKEKPVLSEHSEGNQSLISAEPIVVSSDEEGPIEHKSSEILKLQSKQDHAITNENESTSKSPLSGLPLITCDSASSELRPYNPVMENISCIIPSNEKALQLDFIFTSVYIGKIKGASKGCVTFTPKYVKIPFQVSLNEVSLLVDTKHLKRFGLWKSKDDDHSKRSHAILFLWVSSHYLEEIQTQLENSVLSQQSKSSEFIFLELHNPITQREELKLKDIMTEISTTNGQLELSYPLSWVQAAPLFQNLSSKEYPFIHHYCASFPAVAAEEMKMKSTSQPSNIDTAKPNYTFLQKQTSGCYSLSITTNPDEEWREVRHTGPVQKYVLCRILFVRGTLVVFIHVADFK</sequence>
<gene>
    <name evidence="3" type="ORF">HJG63_017369</name>
</gene>
<feature type="region of interest" description="Disordered" evidence="2">
    <location>
        <begin position="281"/>
        <end position="300"/>
    </location>
</feature>
<dbReference type="InterPro" id="IPR051947">
    <property type="entry name" value="Sentrin-specific_protease"/>
</dbReference>
<proteinExistence type="predicted"/>
<keyword evidence="1" id="KW-0833">Ubl conjugation pathway</keyword>
<keyword evidence="4" id="KW-1185">Reference proteome</keyword>
<feature type="region of interest" description="Disordered" evidence="2">
    <location>
        <begin position="70"/>
        <end position="221"/>
    </location>
</feature>
<feature type="compositionally biased region" description="Basic and acidic residues" evidence="2">
    <location>
        <begin position="141"/>
        <end position="162"/>
    </location>
</feature>
<dbReference type="PANTHER" id="PTHR46896">
    <property type="entry name" value="SENTRIN-SPECIFIC PROTEASE"/>
    <property type="match status" value="1"/>
</dbReference>
<protein>
    <submittedName>
        <fullName evidence="3">SUMO specific peptidase 7</fullName>
    </submittedName>
</protein>
<feature type="compositionally biased region" description="Polar residues" evidence="2">
    <location>
        <begin position="89"/>
        <end position="101"/>
    </location>
</feature>
<dbReference type="GO" id="GO:0005634">
    <property type="term" value="C:nucleus"/>
    <property type="evidence" value="ECO:0007669"/>
    <property type="project" value="TreeGrafter"/>
</dbReference>
<dbReference type="EMBL" id="JACASE010000004">
    <property type="protein sequence ID" value="KAF6476125.1"/>
    <property type="molecule type" value="Genomic_DNA"/>
</dbReference>
<feature type="compositionally biased region" description="Basic and acidic residues" evidence="2">
    <location>
        <begin position="114"/>
        <end position="123"/>
    </location>
</feature>
<dbReference type="GO" id="GO:0016926">
    <property type="term" value="P:protein desumoylation"/>
    <property type="evidence" value="ECO:0007669"/>
    <property type="project" value="TreeGrafter"/>
</dbReference>
<dbReference type="GO" id="GO:0005737">
    <property type="term" value="C:cytoplasm"/>
    <property type="evidence" value="ECO:0007669"/>
    <property type="project" value="TreeGrafter"/>
</dbReference>
<feature type="compositionally biased region" description="Basic residues" evidence="2">
    <location>
        <begin position="1"/>
        <end position="10"/>
    </location>
</feature>
<organism evidence="3 4">
    <name type="scientific">Rousettus aegyptiacus</name>
    <name type="common">Egyptian fruit bat</name>
    <name type="synonym">Pteropus aegyptiacus</name>
    <dbReference type="NCBI Taxonomy" id="9407"/>
    <lineage>
        <taxon>Eukaryota</taxon>
        <taxon>Metazoa</taxon>
        <taxon>Chordata</taxon>
        <taxon>Craniata</taxon>
        <taxon>Vertebrata</taxon>
        <taxon>Euteleostomi</taxon>
        <taxon>Mammalia</taxon>
        <taxon>Eutheria</taxon>
        <taxon>Laurasiatheria</taxon>
        <taxon>Chiroptera</taxon>
        <taxon>Yinpterochiroptera</taxon>
        <taxon>Pteropodoidea</taxon>
        <taxon>Pteropodidae</taxon>
        <taxon>Rousettinae</taxon>
        <taxon>Rousettus</taxon>
    </lineage>
</organism>
<evidence type="ECO:0000256" key="2">
    <source>
        <dbReference type="SAM" id="MobiDB-lite"/>
    </source>
</evidence>
<reference evidence="3 4" key="1">
    <citation type="journal article" date="2020" name="Nature">
        <title>Six reference-quality genomes reveal evolution of bat adaptations.</title>
        <authorList>
            <person name="Jebb D."/>
            <person name="Huang Z."/>
            <person name="Pippel M."/>
            <person name="Hughes G.M."/>
            <person name="Lavrichenko K."/>
            <person name="Devanna P."/>
            <person name="Winkler S."/>
            <person name="Jermiin L.S."/>
            <person name="Skirmuntt E.C."/>
            <person name="Katzourakis A."/>
            <person name="Burkitt-Gray L."/>
            <person name="Ray D.A."/>
            <person name="Sullivan K.A.M."/>
            <person name="Roscito J.G."/>
            <person name="Kirilenko B.M."/>
            <person name="Davalos L.M."/>
            <person name="Corthals A.P."/>
            <person name="Power M.L."/>
            <person name="Jones G."/>
            <person name="Ransome R.D."/>
            <person name="Dechmann D.K.N."/>
            <person name="Locatelli A.G."/>
            <person name="Puechmaille S.J."/>
            <person name="Fedrigo O."/>
            <person name="Jarvis E.D."/>
            <person name="Hiller M."/>
            <person name="Vernes S.C."/>
            <person name="Myers E.W."/>
            <person name="Teeling E.C."/>
        </authorList>
    </citation>
    <scope>NUCLEOTIDE SEQUENCE [LARGE SCALE GENOMIC DNA]</scope>
    <source>
        <strain evidence="3">MRouAeg1</strain>
        <tissue evidence="3">Muscle</tissue>
    </source>
</reference>